<accession>A0A6B2FWE6</accession>
<evidence type="ECO:0000313" key="2">
    <source>
        <dbReference type="EMBL" id="NDJ95818.1"/>
    </source>
</evidence>
<protein>
    <submittedName>
        <fullName evidence="2">KAT8 regulatory NSL complex subunit 1-like protein (Trinotate prediction)</fullName>
    </submittedName>
</protein>
<feature type="region of interest" description="Disordered" evidence="1">
    <location>
        <begin position="85"/>
        <end position="114"/>
    </location>
</feature>
<evidence type="ECO:0000256" key="1">
    <source>
        <dbReference type="SAM" id="MobiDB-lite"/>
    </source>
</evidence>
<dbReference type="AlphaFoldDB" id="A0A6B2FWE6"/>
<sequence length="250" mass="28446">MKSNNIGQKPFTKSKYLNIFHPKSFSPADEFSTRRLTLSSTKAPLLVDNKSFRKSKSTVHLLPTADIHNGDSLPPQKLKKMNAVIKTPTPPRPATKISPKRQPKDQKNKNKRKFSTPVAHLIETFESGVIPFSPCTSTRIEQIKYSEISTPSWKKFKPSQLSPDICLATLEENMSDEAFISRNRQPEIDERNKYIKALQFGGRYNKKRNQNNSKQSVKAKNKQITKSSVDPCLSLNISLYNEDSTHHLFS</sequence>
<reference evidence="2" key="1">
    <citation type="submission" date="2018-11" db="EMBL/GenBank/DDBJ databases">
        <title>Myxobolus squamalis genome and transcriptome.</title>
        <authorList>
            <person name="Yahalomi D."/>
            <person name="Atkinson S.D."/>
            <person name="Neuhof M."/>
            <person name="Chang E.S."/>
            <person name="Philippe H."/>
            <person name="Cartwright P."/>
            <person name="Bartholomew J.L."/>
            <person name="Huchon D."/>
        </authorList>
    </citation>
    <scope>NUCLEOTIDE SEQUENCE</scope>
    <source>
        <strain evidence="2">71B08</strain>
        <tissue evidence="2">Whole</tissue>
    </source>
</reference>
<organism evidence="2">
    <name type="scientific">Myxobolus squamalis</name>
    <name type="common">Myxosporean</name>
    <dbReference type="NCBI Taxonomy" id="59785"/>
    <lineage>
        <taxon>Eukaryota</taxon>
        <taxon>Metazoa</taxon>
        <taxon>Cnidaria</taxon>
        <taxon>Myxozoa</taxon>
        <taxon>Myxosporea</taxon>
        <taxon>Bivalvulida</taxon>
        <taxon>Platysporina</taxon>
        <taxon>Myxobolidae</taxon>
        <taxon>Myxobolus</taxon>
    </lineage>
</organism>
<name>A0A6B2FWE6_MYXSQ</name>
<proteinExistence type="predicted"/>
<dbReference type="EMBL" id="GHBR01000233">
    <property type="protein sequence ID" value="NDJ95818.1"/>
    <property type="molecule type" value="Transcribed_RNA"/>
</dbReference>